<proteinExistence type="predicted"/>
<reference evidence="1 2" key="2">
    <citation type="submission" date="2018-11" db="EMBL/GenBank/DDBJ databases">
        <authorList>
            <consortium name="Pathogen Informatics"/>
        </authorList>
    </citation>
    <scope>NUCLEOTIDE SEQUENCE [LARGE SCALE GENOMIC DNA]</scope>
</reference>
<dbReference type="EMBL" id="UYSG01002641">
    <property type="protein sequence ID" value="VDL57646.1"/>
    <property type="molecule type" value="Genomic_DNA"/>
</dbReference>
<organism evidence="3">
    <name type="scientific">Hymenolepis diminuta</name>
    <name type="common">Rat tapeworm</name>
    <dbReference type="NCBI Taxonomy" id="6216"/>
    <lineage>
        <taxon>Eukaryota</taxon>
        <taxon>Metazoa</taxon>
        <taxon>Spiralia</taxon>
        <taxon>Lophotrochozoa</taxon>
        <taxon>Platyhelminthes</taxon>
        <taxon>Cestoda</taxon>
        <taxon>Eucestoda</taxon>
        <taxon>Cyclophyllidea</taxon>
        <taxon>Hymenolepididae</taxon>
        <taxon>Hymenolepis</taxon>
    </lineage>
</organism>
<evidence type="ECO:0000313" key="3">
    <source>
        <dbReference type="WBParaSite" id="HDID_0000533001-mRNA-1"/>
    </source>
</evidence>
<gene>
    <name evidence="1" type="ORF">HDID_LOCUS5328</name>
</gene>
<dbReference type="WBParaSite" id="HDID_0000533001-mRNA-1">
    <property type="protein sequence ID" value="HDID_0000533001-mRNA-1"/>
    <property type="gene ID" value="HDID_0000533001"/>
</dbReference>
<sequence length="58" mass="6679">MEQITEAQRLRGDFETAKARLLSGLQNQFFVVRETAARLEDNKSSENSVSHGFEILYF</sequence>
<reference evidence="3" key="1">
    <citation type="submission" date="2017-02" db="UniProtKB">
        <authorList>
            <consortium name="WormBaseParasite"/>
        </authorList>
    </citation>
    <scope>IDENTIFICATION</scope>
</reference>
<dbReference type="AlphaFoldDB" id="A0A0R3SK65"/>
<evidence type="ECO:0000313" key="1">
    <source>
        <dbReference type="EMBL" id="VDL57646.1"/>
    </source>
</evidence>
<protein>
    <submittedName>
        <fullName evidence="3">Outer membrane efflux protein</fullName>
    </submittedName>
</protein>
<evidence type="ECO:0000313" key="2">
    <source>
        <dbReference type="Proteomes" id="UP000274504"/>
    </source>
</evidence>
<dbReference type="OrthoDB" id="6278978at2759"/>
<accession>A0A0R3SK65</accession>
<dbReference type="Proteomes" id="UP000274504">
    <property type="component" value="Unassembled WGS sequence"/>
</dbReference>
<name>A0A0R3SK65_HYMDI</name>